<sequence length="118" mass="14252">MEFPEEIWNYIKGFTFDWERSHKQKFKKCLTLRFGVKVYNSSLEMYETWTHFPPWQNTNDIILDSWAENDRLRYAPCPNLPLTSICWNPNGTGGWWCGYGWSKINCNYIQYNKYNSNN</sequence>
<protein>
    <submittedName>
        <fullName evidence="1">Uncharacterized protein</fullName>
    </submittedName>
</protein>
<accession>A0A6C0AL53</accession>
<dbReference type="AlphaFoldDB" id="A0A6C0AL53"/>
<dbReference type="EMBL" id="MN740675">
    <property type="protein sequence ID" value="QHS80061.1"/>
    <property type="molecule type" value="Genomic_DNA"/>
</dbReference>
<reference evidence="1" key="1">
    <citation type="journal article" date="2020" name="Nature">
        <title>Giant virus diversity and host interactions through global metagenomics.</title>
        <authorList>
            <person name="Schulz F."/>
            <person name="Roux S."/>
            <person name="Paez-Espino D."/>
            <person name="Jungbluth S."/>
            <person name="Walsh D.A."/>
            <person name="Denef V.J."/>
            <person name="McMahon K.D."/>
            <person name="Konstantinidis K.T."/>
            <person name="Eloe-Fadrosh E.A."/>
            <person name="Kyrpides N.C."/>
            <person name="Woyke T."/>
        </authorList>
    </citation>
    <scope>NUCLEOTIDE SEQUENCE</scope>
    <source>
        <strain evidence="1">GVMAG-S-1039698-54</strain>
    </source>
</reference>
<proteinExistence type="predicted"/>
<name>A0A6C0AL53_9ZZZZ</name>
<evidence type="ECO:0000313" key="1">
    <source>
        <dbReference type="EMBL" id="QHS80061.1"/>
    </source>
</evidence>
<organism evidence="1">
    <name type="scientific">viral metagenome</name>
    <dbReference type="NCBI Taxonomy" id="1070528"/>
    <lineage>
        <taxon>unclassified sequences</taxon>
        <taxon>metagenomes</taxon>
        <taxon>organismal metagenomes</taxon>
    </lineage>
</organism>